<evidence type="ECO:0000313" key="3">
    <source>
        <dbReference type="Proteomes" id="UP000253606"/>
    </source>
</evidence>
<dbReference type="AlphaFoldDB" id="A0A2Z5FVQ9"/>
<dbReference type="RefSeq" id="WP_161557217.1">
    <property type="nucleotide sequence ID" value="NZ_CP030840.1"/>
</dbReference>
<keyword evidence="1" id="KW-1133">Transmembrane helix</keyword>
<reference evidence="2 3" key="1">
    <citation type="journal article" date="2018" name="Front. Microbiol.">
        <title>Hydrolytic Capabilities as a Key to Environmental Success: Chitinolytic and Cellulolytic Acidobacteria From Acidic Sub-arctic Soils and Boreal Peatlands.</title>
        <authorList>
            <person name="Belova S.E."/>
            <person name="Ravin N.V."/>
            <person name="Pankratov T.A."/>
            <person name="Rakitin A.L."/>
            <person name="Ivanova A.A."/>
            <person name="Beletsky A.V."/>
            <person name="Mardanov A.V."/>
            <person name="Sinninghe Damste J.S."/>
            <person name="Dedysh S.N."/>
        </authorList>
    </citation>
    <scope>NUCLEOTIDE SEQUENCE [LARGE SCALE GENOMIC DNA]</scope>
    <source>
        <strain evidence="2 3">SBC82</strain>
    </source>
</reference>
<accession>A0A2Z5FVQ9</accession>
<protein>
    <submittedName>
        <fullName evidence="2">Putative integral membrane protein</fullName>
    </submittedName>
</protein>
<feature type="transmembrane region" description="Helical" evidence="1">
    <location>
        <begin position="205"/>
        <end position="225"/>
    </location>
</feature>
<keyword evidence="3" id="KW-1185">Reference proteome</keyword>
<dbReference type="InterPro" id="IPR025333">
    <property type="entry name" value="DUF4239"/>
</dbReference>
<keyword evidence="1" id="KW-0472">Membrane</keyword>
<evidence type="ECO:0000313" key="2">
    <source>
        <dbReference type="EMBL" id="AXC10455.1"/>
    </source>
</evidence>
<dbReference type="Pfam" id="PF14023">
    <property type="entry name" value="Bestrophin-like"/>
    <property type="match status" value="1"/>
</dbReference>
<dbReference type="Proteomes" id="UP000253606">
    <property type="component" value="Chromosome"/>
</dbReference>
<name>A0A2Z5FVQ9_9BACT</name>
<dbReference type="EMBL" id="CP030840">
    <property type="protein sequence ID" value="AXC10455.1"/>
    <property type="molecule type" value="Genomic_DNA"/>
</dbReference>
<feature type="transmembrane region" description="Helical" evidence="1">
    <location>
        <begin position="7"/>
        <end position="29"/>
    </location>
</feature>
<dbReference type="KEGG" id="abas:ACPOL_1105"/>
<evidence type="ECO:0000256" key="1">
    <source>
        <dbReference type="SAM" id="Phobius"/>
    </source>
</evidence>
<gene>
    <name evidence="2" type="ORF">ACPOL_1105</name>
</gene>
<keyword evidence="1" id="KW-0812">Transmembrane</keyword>
<organism evidence="2 3">
    <name type="scientific">Acidisarcina polymorpha</name>
    <dbReference type="NCBI Taxonomy" id="2211140"/>
    <lineage>
        <taxon>Bacteria</taxon>
        <taxon>Pseudomonadati</taxon>
        <taxon>Acidobacteriota</taxon>
        <taxon>Terriglobia</taxon>
        <taxon>Terriglobales</taxon>
        <taxon>Acidobacteriaceae</taxon>
        <taxon>Acidisarcina</taxon>
    </lineage>
</organism>
<feature type="transmembrane region" description="Helical" evidence="1">
    <location>
        <begin position="179"/>
        <end position="199"/>
    </location>
</feature>
<proteinExistence type="predicted"/>
<sequence>MFNYTQSFLIVVFTVGGSLGFMLLLNRIWPWEKRHVHNDVIGWQLSVLGTTYAVMLGFMLYTVWTDFSAADLNADFEANALVNIYRLAIGLPEPQNTQLRGLTRSYARVVLEQDWPMMANDRVPEQSQQLNQKMWETLVSVRVASPPESTAEDHALSELSSLSERRRTRLLQSASRLPAILWCVLIIGGAVTIASASMFGSENTVLHVLQVFAFSMLISLVLVAIADIDRPFQGSVHVSSVAFERALENVK</sequence>
<feature type="transmembrane region" description="Helical" evidence="1">
    <location>
        <begin position="41"/>
        <end position="64"/>
    </location>
</feature>